<dbReference type="PANTHER" id="PTHR47894:SF4">
    <property type="entry name" value="HTH-TYPE TRANSCRIPTIONAL REGULATOR GADX"/>
    <property type="match status" value="1"/>
</dbReference>
<evidence type="ECO:0000256" key="1">
    <source>
        <dbReference type="ARBA" id="ARBA00023125"/>
    </source>
</evidence>
<name>A0A3M2L344_9NOCA</name>
<comment type="caution">
    <text evidence="3">The sequence shown here is derived from an EMBL/GenBank/DDBJ whole genome shotgun (WGS) entry which is preliminary data.</text>
</comment>
<dbReference type="PANTHER" id="PTHR47894">
    <property type="entry name" value="HTH-TYPE TRANSCRIPTIONAL REGULATOR GADX"/>
    <property type="match status" value="1"/>
</dbReference>
<dbReference type="GO" id="GO:0003700">
    <property type="term" value="F:DNA-binding transcription factor activity"/>
    <property type="evidence" value="ECO:0007669"/>
    <property type="project" value="TreeGrafter"/>
</dbReference>
<protein>
    <submittedName>
        <fullName evidence="3">AraC family transcriptional regulator</fullName>
    </submittedName>
</protein>
<dbReference type="EMBL" id="RFFH01000005">
    <property type="protein sequence ID" value="RMI32122.1"/>
    <property type="molecule type" value="Genomic_DNA"/>
</dbReference>
<evidence type="ECO:0000313" key="4">
    <source>
        <dbReference type="Proteomes" id="UP000279275"/>
    </source>
</evidence>
<proteinExistence type="predicted"/>
<dbReference type="Pfam" id="PF12625">
    <property type="entry name" value="Arabinose_bd"/>
    <property type="match status" value="1"/>
</dbReference>
<keyword evidence="4" id="KW-1185">Reference proteome</keyword>
<evidence type="ECO:0000259" key="2">
    <source>
        <dbReference type="Pfam" id="PF12625"/>
    </source>
</evidence>
<dbReference type="InterPro" id="IPR032687">
    <property type="entry name" value="AraC-type_N"/>
</dbReference>
<dbReference type="Proteomes" id="UP000279275">
    <property type="component" value="Unassembled WGS sequence"/>
</dbReference>
<sequence>MDQVLLPKYVLDHTGLAAAARRRVAREAGLEDWMLSSGDAMVSSDCQLRLWELAEHELDDSDVALRAAAAYAPGKLGLHDYLLTTAPTLQEGLAACKPFLNTITTNYDFDLAASDDSEVTVAIQLFSGEGRARELAMQFAVVANVVRARRLTGRRVAPVRVGFRQQAPGRTDRLVELLGTTRVDFGMPTDHITFRLGDLDSRLTTADPVLARIVRRYAETIPAPSPVVTTWTDRMHGILLSMLGEEPVTINVVARRMATSGRSLQRRLAEEGTTWTAELDRARRARWDRVERSHPKVTGETAREMGYADVRALRRAHRRWSHMR</sequence>
<organism evidence="3 4">
    <name type="scientific">Nocardia stercoris</name>
    <dbReference type="NCBI Taxonomy" id="2483361"/>
    <lineage>
        <taxon>Bacteria</taxon>
        <taxon>Bacillati</taxon>
        <taxon>Actinomycetota</taxon>
        <taxon>Actinomycetes</taxon>
        <taxon>Mycobacteriales</taxon>
        <taxon>Nocardiaceae</taxon>
        <taxon>Nocardia</taxon>
    </lineage>
</organism>
<dbReference type="AlphaFoldDB" id="A0A3M2L344"/>
<dbReference type="Gene3D" id="1.10.10.60">
    <property type="entry name" value="Homeodomain-like"/>
    <property type="match status" value="1"/>
</dbReference>
<dbReference type="GO" id="GO:0000976">
    <property type="term" value="F:transcription cis-regulatory region binding"/>
    <property type="evidence" value="ECO:0007669"/>
    <property type="project" value="TreeGrafter"/>
</dbReference>
<dbReference type="GO" id="GO:0005829">
    <property type="term" value="C:cytosol"/>
    <property type="evidence" value="ECO:0007669"/>
    <property type="project" value="TreeGrafter"/>
</dbReference>
<keyword evidence="1" id="KW-0238">DNA-binding</keyword>
<evidence type="ECO:0000313" key="3">
    <source>
        <dbReference type="EMBL" id="RMI32122.1"/>
    </source>
</evidence>
<accession>A0A3M2L344</accession>
<feature type="domain" description="HTH-type transcriptional regulator AraC-type N-terminal" evidence="2">
    <location>
        <begin position="21"/>
        <end position="202"/>
    </location>
</feature>
<gene>
    <name evidence="3" type="ORF">EBN03_13980</name>
</gene>
<reference evidence="3 4" key="1">
    <citation type="submission" date="2018-10" db="EMBL/GenBank/DDBJ databases">
        <title>Isolation from cow dung.</title>
        <authorList>
            <person name="Ling L."/>
        </authorList>
    </citation>
    <scope>NUCLEOTIDE SEQUENCE [LARGE SCALE GENOMIC DNA]</scope>
    <source>
        <strain evidence="3 4">NEAU-LL90</strain>
    </source>
</reference>